<dbReference type="KEGG" id="chiz:HQ393_12970"/>
<dbReference type="SMART" id="SM00062">
    <property type="entry name" value="PBPb"/>
    <property type="match status" value="1"/>
</dbReference>
<evidence type="ECO:0000313" key="5">
    <source>
        <dbReference type="Proteomes" id="UP000509597"/>
    </source>
</evidence>
<dbReference type="EMBL" id="CP058627">
    <property type="protein sequence ID" value="QLG89079.1"/>
    <property type="molecule type" value="Genomic_DNA"/>
</dbReference>
<keyword evidence="2" id="KW-0472">Membrane</keyword>
<evidence type="ECO:0000259" key="3">
    <source>
        <dbReference type="SMART" id="SM00062"/>
    </source>
</evidence>
<dbReference type="Proteomes" id="UP000509597">
    <property type="component" value="Chromosome"/>
</dbReference>
<dbReference type="CDD" id="cd01007">
    <property type="entry name" value="PBP2_BvgS_HisK_like"/>
    <property type="match status" value="1"/>
</dbReference>
<proteinExistence type="predicted"/>
<feature type="transmembrane region" description="Helical" evidence="2">
    <location>
        <begin position="262"/>
        <end position="283"/>
    </location>
</feature>
<dbReference type="Pfam" id="PF00497">
    <property type="entry name" value="SBP_bac_3"/>
    <property type="match status" value="1"/>
</dbReference>
<accession>A0A7H9BKR0</accession>
<evidence type="ECO:0000256" key="1">
    <source>
        <dbReference type="ARBA" id="ARBA00022729"/>
    </source>
</evidence>
<dbReference type="RefSeq" id="WP_179355580.1">
    <property type="nucleotide sequence ID" value="NZ_CP058627.1"/>
</dbReference>
<dbReference type="PROSITE" id="PS51257">
    <property type="entry name" value="PROKAR_LIPOPROTEIN"/>
    <property type="match status" value="1"/>
</dbReference>
<evidence type="ECO:0000256" key="2">
    <source>
        <dbReference type="SAM" id="Phobius"/>
    </source>
</evidence>
<dbReference type="PANTHER" id="PTHR35936">
    <property type="entry name" value="MEMBRANE-BOUND LYTIC MUREIN TRANSGLYCOSYLASE F"/>
    <property type="match status" value="1"/>
</dbReference>
<evidence type="ECO:0000313" key="4">
    <source>
        <dbReference type="EMBL" id="QLG89079.1"/>
    </source>
</evidence>
<protein>
    <submittedName>
        <fullName evidence="4">Transporter substrate-binding domain-containing protein</fullName>
    </submittedName>
</protein>
<organism evidence="4 5">
    <name type="scientific">Chitinibacter bivalviorum</name>
    <dbReference type="NCBI Taxonomy" id="2739434"/>
    <lineage>
        <taxon>Bacteria</taxon>
        <taxon>Pseudomonadati</taxon>
        <taxon>Pseudomonadota</taxon>
        <taxon>Betaproteobacteria</taxon>
        <taxon>Neisseriales</taxon>
        <taxon>Chitinibacteraceae</taxon>
        <taxon>Chitinibacter</taxon>
    </lineage>
</organism>
<keyword evidence="2" id="KW-1133">Transmembrane helix</keyword>
<keyword evidence="1" id="KW-0732">Signal</keyword>
<dbReference type="SUPFAM" id="SSF53850">
    <property type="entry name" value="Periplasmic binding protein-like II"/>
    <property type="match status" value="1"/>
</dbReference>
<dbReference type="InterPro" id="IPR001638">
    <property type="entry name" value="Solute-binding_3/MltF_N"/>
</dbReference>
<gene>
    <name evidence="4" type="ORF">HQ393_12970</name>
</gene>
<dbReference type="AlphaFoldDB" id="A0A7H9BKR0"/>
<dbReference type="Gene3D" id="3.40.190.10">
    <property type="entry name" value="Periplasmic binding protein-like II"/>
    <property type="match status" value="2"/>
</dbReference>
<keyword evidence="5" id="KW-1185">Reference proteome</keyword>
<name>A0A7H9BKR0_9NEIS</name>
<sequence>MRPLNFSGCAQALLACWAGLFIICSVWAEEPMLRVRFAPEKDYGPFIYQDPQGQLQGLSIDILHELAPMAHIELETQAAAPLATILTRAQAGQVDLISSLRPTPERAIYLGFTQPYVAIPAVLVSRQSDPQRTLEQLAELPVAVGKGYAVEQFVRDRHPRVQWLAVSDDAVALKLLEQGQVKAIVADLASVIFITRAQRNLDWRVDQNVGFQYQLSFAFAKDKPEIGERLDRALRSLPLVRREAILSHWLDAQKIEASRPHYLILIGIAVGLLLLSALIVIVGRHRQRGQHDRR</sequence>
<keyword evidence="2" id="KW-0812">Transmembrane</keyword>
<feature type="domain" description="Solute-binding protein family 3/N-terminal" evidence="3">
    <location>
        <begin position="34"/>
        <end position="253"/>
    </location>
</feature>
<reference evidence="4 5" key="1">
    <citation type="submission" date="2020-07" db="EMBL/GenBank/DDBJ databases">
        <title>Complete genome sequence of Chitinibacter sp. 2T18.</title>
        <authorList>
            <person name="Bae J.-W."/>
            <person name="Choi J.-W."/>
        </authorList>
    </citation>
    <scope>NUCLEOTIDE SEQUENCE [LARGE SCALE GENOMIC DNA]</scope>
    <source>
        <strain evidence="4 5">2T18</strain>
    </source>
</reference>